<name>A0A327PP93_9BACT</name>
<gene>
    <name evidence="1" type="ORF">LV83_01673</name>
</gene>
<evidence type="ECO:0000313" key="1">
    <source>
        <dbReference type="EMBL" id="RAI91486.1"/>
    </source>
</evidence>
<dbReference type="Proteomes" id="UP000249610">
    <property type="component" value="Unassembled WGS sequence"/>
</dbReference>
<protein>
    <submittedName>
        <fullName evidence="1">Uncharacterized protein</fullName>
    </submittedName>
</protein>
<dbReference type="EMBL" id="QLLK01000004">
    <property type="protein sequence ID" value="RAI91486.1"/>
    <property type="molecule type" value="Genomic_DNA"/>
</dbReference>
<comment type="caution">
    <text evidence="1">The sequence shown here is derived from an EMBL/GenBank/DDBJ whole genome shotgun (WGS) entry which is preliminary data.</text>
</comment>
<dbReference type="AlphaFoldDB" id="A0A327PP93"/>
<sequence length="92" mass="10630">MEEDLFRSIKQSIESFQESLKGHLPALEAEINHLIQSGNQDKNTIENTLDTLLSLVDMGIGKELFVRLLEYYKTLDAEGAAFYWNEYDQDDE</sequence>
<dbReference type="OrthoDB" id="1494409at2"/>
<proteinExistence type="predicted"/>
<evidence type="ECO:0000313" key="2">
    <source>
        <dbReference type="Proteomes" id="UP000249610"/>
    </source>
</evidence>
<accession>A0A327PP93</accession>
<keyword evidence="2" id="KW-1185">Reference proteome</keyword>
<dbReference type="RefSeq" id="WP_111611072.1">
    <property type="nucleotide sequence ID" value="NZ_QLLK01000004.1"/>
</dbReference>
<organism evidence="1 2">
    <name type="scientific">Algoriphagus yeomjeoni</name>
    <dbReference type="NCBI Taxonomy" id="291403"/>
    <lineage>
        <taxon>Bacteria</taxon>
        <taxon>Pseudomonadati</taxon>
        <taxon>Bacteroidota</taxon>
        <taxon>Cytophagia</taxon>
        <taxon>Cytophagales</taxon>
        <taxon>Cyclobacteriaceae</taxon>
        <taxon>Algoriphagus</taxon>
    </lineage>
</organism>
<reference evidence="1 2" key="1">
    <citation type="submission" date="2018-06" db="EMBL/GenBank/DDBJ databases">
        <title>Genomic Encyclopedia of Archaeal and Bacterial Type Strains, Phase II (KMG-II): from individual species to whole genera.</title>
        <authorList>
            <person name="Goeker M."/>
        </authorList>
    </citation>
    <scope>NUCLEOTIDE SEQUENCE [LARGE SCALE GENOMIC DNA]</scope>
    <source>
        <strain evidence="1 2">DSM 23446</strain>
    </source>
</reference>